<keyword evidence="2" id="KW-1185">Reference proteome</keyword>
<sequence length="142" mass="14845">MLDAASVPGAYAPDAGGGSIEGLTLAPSTYALDRYESLEGMRVQVTNARVVGATTPYAELFVTAKPAENPSPRGGTVYGSYTSQNTGRVKVESLLTTAFPVADVGDVLSTATGPLDYDIVHVNAEFADQTSDHDPQVVRLQP</sequence>
<dbReference type="PANTHER" id="PTHR42834:SF1">
    <property type="entry name" value="ENDONUCLEASE_EXONUCLEASE_PHOSPHATASE FAMILY PROTEIN (AFU_ORTHOLOGUE AFUA_3G09210)"/>
    <property type="match status" value="1"/>
</dbReference>
<organism evidence="1 2">
    <name type="scientific">Streptomyces sannanensis</name>
    <dbReference type="NCBI Taxonomy" id="285536"/>
    <lineage>
        <taxon>Bacteria</taxon>
        <taxon>Bacillati</taxon>
        <taxon>Actinomycetota</taxon>
        <taxon>Actinomycetes</taxon>
        <taxon>Kitasatosporales</taxon>
        <taxon>Streptomycetaceae</taxon>
        <taxon>Streptomyces</taxon>
    </lineage>
</organism>
<proteinExistence type="predicted"/>
<evidence type="ECO:0000313" key="2">
    <source>
        <dbReference type="Proteomes" id="UP001499990"/>
    </source>
</evidence>
<dbReference type="Proteomes" id="UP001499990">
    <property type="component" value="Unassembled WGS sequence"/>
</dbReference>
<accession>A0ABP6SA31</accession>
<dbReference type="RefSeq" id="WP_345035950.1">
    <property type="nucleotide sequence ID" value="NZ_BAAAYL010000001.1"/>
</dbReference>
<gene>
    <name evidence="1" type="ORF">GCM10020367_20420</name>
</gene>
<name>A0ABP6SA31_9ACTN</name>
<reference evidence="2" key="1">
    <citation type="journal article" date="2019" name="Int. J. Syst. Evol. Microbiol.">
        <title>The Global Catalogue of Microorganisms (GCM) 10K type strain sequencing project: providing services to taxonomists for standard genome sequencing and annotation.</title>
        <authorList>
            <consortium name="The Broad Institute Genomics Platform"/>
            <consortium name="The Broad Institute Genome Sequencing Center for Infectious Disease"/>
            <person name="Wu L."/>
            <person name="Ma J."/>
        </authorList>
    </citation>
    <scope>NUCLEOTIDE SEQUENCE [LARGE SCALE GENOMIC DNA]</scope>
    <source>
        <strain evidence="2">JCM 9651</strain>
    </source>
</reference>
<dbReference type="EMBL" id="BAAAYL010000001">
    <property type="protein sequence ID" value="GAA3371105.1"/>
    <property type="molecule type" value="Genomic_DNA"/>
</dbReference>
<dbReference type="PANTHER" id="PTHR42834">
    <property type="entry name" value="ENDONUCLEASE/EXONUCLEASE/PHOSPHATASE FAMILY PROTEIN (AFU_ORTHOLOGUE AFUA_3G09210)"/>
    <property type="match status" value="1"/>
</dbReference>
<comment type="caution">
    <text evidence="1">The sequence shown here is derived from an EMBL/GenBank/DDBJ whole genome shotgun (WGS) entry which is preliminary data.</text>
</comment>
<evidence type="ECO:0000313" key="1">
    <source>
        <dbReference type="EMBL" id="GAA3371105.1"/>
    </source>
</evidence>
<protein>
    <submittedName>
        <fullName evidence="1">Uncharacterized protein</fullName>
    </submittedName>
</protein>